<dbReference type="InterPro" id="IPR002035">
    <property type="entry name" value="VWF_A"/>
</dbReference>
<evidence type="ECO:0000259" key="1">
    <source>
        <dbReference type="PROSITE" id="PS50234"/>
    </source>
</evidence>
<evidence type="ECO:0000313" key="3">
    <source>
        <dbReference type="Proteomes" id="UP000186309"/>
    </source>
</evidence>
<name>A0A1U7CW64_9BACT</name>
<gene>
    <name evidence="2" type="ORF">BSF38_04750</name>
</gene>
<dbReference type="EMBL" id="CP019082">
    <property type="protein sequence ID" value="APW63187.1"/>
    <property type="molecule type" value="Genomic_DNA"/>
</dbReference>
<dbReference type="Proteomes" id="UP000186309">
    <property type="component" value="Chromosome"/>
</dbReference>
<sequence>MSEYEYSKWDGSQEFLPQSADKLFDQLSEYILQYGDDVLRNLEDVDDDDLPEVIELIQKDGLIERDDEGKWRVTPKGIRRIQDKSLHELFQTFNRDGIGRHETQQKGEGTVSLEDTRPYVYGDSLANIDMHETLKNAYIRQGGGVPIRLSHEDYIVHETEYQTRCATVVLIDMSGSMGRYGKYYTTKKVAIALQAMVRAQYPQDSIQMIGFYTFASPMTERQLLNSAPKPVSMYDSRVHLRFDLDKPQGRVPQHFTNIQAGLRLARSHLLRQSAANKQIIVITDGEPTAHLEGREVVLIYPPAEKTAAHTLNEVRRCAGAGIRVSSYALIEDYFYIGLVNFVQEMARVSNGVAAYCSVDDLGKFVFESFIGGRHTRRYRE</sequence>
<dbReference type="AlphaFoldDB" id="A0A1U7CW64"/>
<dbReference type="RefSeq" id="WP_076349573.1">
    <property type="nucleotide sequence ID" value="NZ_CP019082.1"/>
</dbReference>
<dbReference type="Pfam" id="PF13519">
    <property type="entry name" value="VWA_2"/>
    <property type="match status" value="1"/>
</dbReference>
<keyword evidence="3" id="KW-1185">Reference proteome</keyword>
<organism evidence="2 3">
    <name type="scientific">Paludisphaera borealis</name>
    <dbReference type="NCBI Taxonomy" id="1387353"/>
    <lineage>
        <taxon>Bacteria</taxon>
        <taxon>Pseudomonadati</taxon>
        <taxon>Planctomycetota</taxon>
        <taxon>Planctomycetia</taxon>
        <taxon>Isosphaerales</taxon>
        <taxon>Isosphaeraceae</taxon>
        <taxon>Paludisphaera</taxon>
    </lineage>
</organism>
<dbReference type="InterPro" id="IPR036465">
    <property type="entry name" value="vWFA_dom_sf"/>
</dbReference>
<evidence type="ECO:0000313" key="2">
    <source>
        <dbReference type="EMBL" id="APW63187.1"/>
    </source>
</evidence>
<dbReference type="KEGG" id="pbor:BSF38_04750"/>
<reference evidence="3" key="1">
    <citation type="submission" date="2016-12" db="EMBL/GenBank/DDBJ databases">
        <title>Comparative genomics of four Isosphaeraceae planctomycetes: a common pool of plasmids and glycoside hydrolase genes.</title>
        <authorList>
            <person name="Ivanova A."/>
        </authorList>
    </citation>
    <scope>NUCLEOTIDE SEQUENCE [LARGE SCALE GENOMIC DNA]</scope>
    <source>
        <strain evidence="3">PX4</strain>
    </source>
</reference>
<dbReference type="PROSITE" id="PS50234">
    <property type="entry name" value="VWFA"/>
    <property type="match status" value="1"/>
</dbReference>
<proteinExistence type="predicted"/>
<feature type="domain" description="VWFA" evidence="1">
    <location>
        <begin position="166"/>
        <end position="373"/>
    </location>
</feature>
<dbReference type="SMART" id="SM00327">
    <property type="entry name" value="VWA"/>
    <property type="match status" value="1"/>
</dbReference>
<accession>A0A1U7CW64</accession>
<protein>
    <recommendedName>
        <fullName evidence="1">VWFA domain-containing protein</fullName>
    </recommendedName>
</protein>
<dbReference type="SUPFAM" id="SSF53300">
    <property type="entry name" value="vWA-like"/>
    <property type="match status" value="1"/>
</dbReference>
<dbReference type="Gene3D" id="3.40.50.410">
    <property type="entry name" value="von Willebrand factor, type A domain"/>
    <property type="match status" value="1"/>
</dbReference>
<dbReference type="STRING" id="1387353.BSF38_04750"/>
<dbReference type="OrthoDB" id="9766126at2"/>